<dbReference type="PANTHER" id="PTHR46552:SF1">
    <property type="entry name" value="NADH-UBIQUINONE OXIDOREDUCTASE CHAIN 2"/>
    <property type="match status" value="1"/>
</dbReference>
<evidence type="ECO:0000256" key="12">
    <source>
        <dbReference type="ARBA" id="ARBA00023027"/>
    </source>
</evidence>
<accession>A0A024GWS5</accession>
<gene>
    <name evidence="19" type="primary">nad2</name>
</gene>
<dbReference type="GO" id="GO:0008137">
    <property type="term" value="F:NADH dehydrogenase (ubiquinone) activity"/>
    <property type="evidence" value="ECO:0007669"/>
    <property type="project" value="UniProtKB-EC"/>
</dbReference>
<name>A0A024GWS5_9ASCI</name>
<feature type="transmembrane region" description="Helical" evidence="18">
    <location>
        <begin position="198"/>
        <end position="226"/>
    </location>
</feature>
<evidence type="ECO:0000256" key="11">
    <source>
        <dbReference type="ARBA" id="ARBA00022989"/>
    </source>
</evidence>
<keyword evidence="15 18" id="KW-0472">Membrane</keyword>
<feature type="transmembrane region" description="Helical" evidence="18">
    <location>
        <begin position="30"/>
        <end position="49"/>
    </location>
</feature>
<dbReference type="GO" id="GO:0006120">
    <property type="term" value="P:mitochondrial electron transport, NADH to ubiquinone"/>
    <property type="evidence" value="ECO:0007669"/>
    <property type="project" value="TreeGrafter"/>
</dbReference>
<evidence type="ECO:0000256" key="5">
    <source>
        <dbReference type="ARBA" id="ARBA00022448"/>
    </source>
</evidence>
<evidence type="ECO:0000256" key="4">
    <source>
        <dbReference type="ARBA" id="ARBA00021008"/>
    </source>
</evidence>
<protein>
    <recommendedName>
        <fullName evidence="4">NADH-ubiquinone oxidoreductase chain 2</fullName>
        <ecNumber evidence="3">7.1.1.2</ecNumber>
    </recommendedName>
    <alternativeName>
        <fullName evidence="16">NADH dehydrogenase subunit 2</fullName>
    </alternativeName>
</protein>
<comment type="catalytic activity">
    <reaction evidence="17">
        <text>a ubiquinone + NADH + 5 H(+)(in) = a ubiquinol + NAD(+) + 4 H(+)(out)</text>
        <dbReference type="Rhea" id="RHEA:29091"/>
        <dbReference type="Rhea" id="RHEA-COMP:9565"/>
        <dbReference type="Rhea" id="RHEA-COMP:9566"/>
        <dbReference type="ChEBI" id="CHEBI:15378"/>
        <dbReference type="ChEBI" id="CHEBI:16389"/>
        <dbReference type="ChEBI" id="CHEBI:17976"/>
        <dbReference type="ChEBI" id="CHEBI:57540"/>
        <dbReference type="ChEBI" id="CHEBI:57945"/>
        <dbReference type="EC" id="7.1.1.2"/>
    </reaction>
</comment>
<evidence type="ECO:0000256" key="1">
    <source>
        <dbReference type="ARBA" id="ARBA00004448"/>
    </source>
</evidence>
<feature type="transmembrane region" description="Helical" evidence="18">
    <location>
        <begin position="88"/>
        <end position="110"/>
    </location>
</feature>
<dbReference type="EMBL" id="HF548554">
    <property type="protein sequence ID" value="CCO25723.1"/>
    <property type="molecule type" value="Genomic_DNA"/>
</dbReference>
<sequence length="344" mass="38206">MVCLEGGNSLLSFVVGLFILVWFSSTMGNIFFIWMLMEFVFFFVMMNLIVSSGGKGNVSGVIFYLFVQALGGVLVLSSMMVEMLYFGNYYYLGSNVCLGCLYLGAMGLMMKMGMFPFYVQVYQIMNLINFNQVMMFMLYPKVVPMVMLYSMVSQLDLGGELFIFSLLVMLVSGVQGLVSTDLREFLAWSGLGQLGWIFVSIMGSFFCFLFFFWTYVFVLMCVCFMFDGGGRKVFPNFSGVGVGGGGLLIALFLVFFMSGLAPFLMFYLKLFLLFSVGNFTLGVMGGMMVGSMGLFLLYVRVMQMMVCLGGSMFLTPLLGSAGLKGYAAASVFFFFFFGGVLLLI</sequence>
<dbReference type="GO" id="GO:0005743">
    <property type="term" value="C:mitochondrial inner membrane"/>
    <property type="evidence" value="ECO:0007669"/>
    <property type="project" value="UniProtKB-SubCell"/>
</dbReference>
<feature type="transmembrane region" description="Helical" evidence="18">
    <location>
        <begin position="130"/>
        <end position="149"/>
    </location>
</feature>
<comment type="subcellular location">
    <subcellularLocation>
        <location evidence="1">Mitochondrion inner membrane</location>
        <topology evidence="1">Multi-pass membrane protein</topology>
    </subcellularLocation>
</comment>
<feature type="transmembrane region" description="Helical" evidence="18">
    <location>
        <begin position="6"/>
        <end position="23"/>
    </location>
</feature>
<dbReference type="EC" id="7.1.1.2" evidence="3"/>
<feature type="transmembrane region" description="Helical" evidence="18">
    <location>
        <begin position="326"/>
        <end position="343"/>
    </location>
</feature>
<keyword evidence="12" id="KW-0520">NAD</keyword>
<keyword evidence="5" id="KW-0813">Transport</keyword>
<evidence type="ECO:0000256" key="16">
    <source>
        <dbReference type="ARBA" id="ARBA00031028"/>
    </source>
</evidence>
<keyword evidence="11 18" id="KW-1133">Transmembrane helix</keyword>
<feature type="transmembrane region" description="Helical" evidence="18">
    <location>
        <begin position="233"/>
        <end position="257"/>
    </location>
</feature>
<dbReference type="InterPro" id="IPR050175">
    <property type="entry name" value="Complex_I_Subunit_2"/>
</dbReference>
<evidence type="ECO:0000256" key="7">
    <source>
        <dbReference type="ARBA" id="ARBA00022692"/>
    </source>
</evidence>
<comment type="similarity">
    <text evidence="2">Belongs to the complex I subunit 2 family.</text>
</comment>
<dbReference type="PANTHER" id="PTHR46552">
    <property type="entry name" value="NADH-UBIQUINONE OXIDOREDUCTASE CHAIN 2"/>
    <property type="match status" value="1"/>
</dbReference>
<evidence type="ECO:0000256" key="13">
    <source>
        <dbReference type="ARBA" id="ARBA00023075"/>
    </source>
</evidence>
<keyword evidence="6" id="KW-0679">Respiratory chain</keyword>
<feature type="transmembrane region" description="Helical" evidence="18">
    <location>
        <begin position="161"/>
        <end position="178"/>
    </location>
</feature>
<evidence type="ECO:0000256" key="18">
    <source>
        <dbReference type="SAM" id="Phobius"/>
    </source>
</evidence>
<evidence type="ECO:0000256" key="10">
    <source>
        <dbReference type="ARBA" id="ARBA00022982"/>
    </source>
</evidence>
<dbReference type="AlphaFoldDB" id="A0A024GWS5"/>
<geneLocation type="mitochondrion" evidence="19"/>
<keyword evidence="9" id="KW-1278">Translocase</keyword>
<keyword evidence="14 19" id="KW-0496">Mitochondrion</keyword>
<evidence type="ECO:0000256" key="17">
    <source>
        <dbReference type="ARBA" id="ARBA00049551"/>
    </source>
</evidence>
<evidence type="ECO:0000256" key="3">
    <source>
        <dbReference type="ARBA" id="ARBA00012944"/>
    </source>
</evidence>
<evidence type="ECO:0000313" key="19">
    <source>
        <dbReference type="EMBL" id="CCO25723.1"/>
    </source>
</evidence>
<keyword evidence="10" id="KW-0249">Electron transport</keyword>
<proteinExistence type="inferred from homology"/>
<evidence type="ECO:0000256" key="6">
    <source>
        <dbReference type="ARBA" id="ARBA00022660"/>
    </source>
</evidence>
<keyword evidence="7 18" id="KW-0812">Transmembrane</keyword>
<evidence type="ECO:0000256" key="2">
    <source>
        <dbReference type="ARBA" id="ARBA00007012"/>
    </source>
</evidence>
<keyword evidence="13" id="KW-0830">Ubiquinone</keyword>
<evidence type="ECO:0000256" key="15">
    <source>
        <dbReference type="ARBA" id="ARBA00023136"/>
    </source>
</evidence>
<keyword evidence="8" id="KW-0999">Mitochondrion inner membrane</keyword>
<evidence type="ECO:0000256" key="9">
    <source>
        <dbReference type="ARBA" id="ARBA00022967"/>
    </source>
</evidence>
<organism evidence="19">
    <name type="scientific">Botrylloides giganteus</name>
    <dbReference type="NCBI Taxonomy" id="2034436"/>
    <lineage>
        <taxon>Eukaryota</taxon>
        <taxon>Metazoa</taxon>
        <taxon>Chordata</taxon>
        <taxon>Tunicata</taxon>
        <taxon>Ascidiacea</taxon>
        <taxon>Stolidobranchia</taxon>
        <taxon>Styelidae</taxon>
        <taxon>Botrylloides</taxon>
    </lineage>
</organism>
<evidence type="ECO:0000256" key="8">
    <source>
        <dbReference type="ARBA" id="ARBA00022792"/>
    </source>
</evidence>
<feature type="transmembrane region" description="Helical" evidence="18">
    <location>
        <begin position="61"/>
        <end position="81"/>
    </location>
</feature>
<reference evidence="19" key="1">
    <citation type="journal article" date="2014" name="Genome Biol. Evol.">
        <title>Ascidian mitogenomics: comparison of evolutionary rates in closely related taxa provides evidence of ongoing speciation events.</title>
        <authorList>
            <person name="Griggio F."/>
            <person name="Voskoboynik A."/>
            <person name="Iannelli F."/>
            <person name="Justy F."/>
            <person name="Tilak M.K."/>
            <person name="Turon X."/>
            <person name="Pesole G."/>
            <person name="Douzery E.J."/>
            <person name="Mastrototaro F."/>
            <person name="Gissi C."/>
        </authorList>
    </citation>
    <scope>NUCLEOTIDE SEQUENCE</scope>
    <source>
        <tissue evidence="19">Colony</tissue>
    </source>
</reference>
<evidence type="ECO:0000256" key="14">
    <source>
        <dbReference type="ARBA" id="ARBA00023128"/>
    </source>
</evidence>